<feature type="region of interest" description="Disordered" evidence="1">
    <location>
        <begin position="293"/>
        <end position="321"/>
    </location>
</feature>
<dbReference type="EMBL" id="PEKT02000006">
    <property type="protein sequence ID" value="PIS54530.1"/>
    <property type="molecule type" value="Genomic_DNA"/>
</dbReference>
<name>A0A2H0ZV22_CANAR</name>
<dbReference type="VEuPathDB" id="FungiDB:CJJ07_005038"/>
<feature type="region of interest" description="Disordered" evidence="1">
    <location>
        <begin position="436"/>
        <end position="504"/>
    </location>
</feature>
<feature type="compositionally biased region" description="Polar residues" evidence="1">
    <location>
        <begin position="293"/>
        <end position="314"/>
    </location>
</feature>
<organism evidence="3">
    <name type="scientific">Candidozyma auris</name>
    <name type="common">Yeast</name>
    <name type="synonym">Candida auris</name>
    <dbReference type="NCBI Taxonomy" id="498019"/>
    <lineage>
        <taxon>Eukaryota</taxon>
        <taxon>Fungi</taxon>
        <taxon>Dikarya</taxon>
        <taxon>Ascomycota</taxon>
        <taxon>Saccharomycotina</taxon>
        <taxon>Pichiomycetes</taxon>
        <taxon>Metschnikowiaceae</taxon>
        <taxon>Candidozyma</taxon>
    </lineage>
</organism>
<feature type="compositionally biased region" description="Basic and acidic residues" evidence="1">
    <location>
        <begin position="495"/>
        <end position="504"/>
    </location>
</feature>
<reference evidence="3" key="2">
    <citation type="submission" date="2017-11" db="EMBL/GenBank/DDBJ databases">
        <title>Candida auris genome assembly and annotation.</title>
        <authorList>
            <person name="Munoz J.F."/>
            <person name="Gade L.G."/>
            <person name="Chow N.A."/>
            <person name="Litvintseva A.P."/>
            <person name="Loparev V.N."/>
            <person name="Cuomo C.A."/>
        </authorList>
    </citation>
    <scope>NUCLEOTIDE SEQUENCE</scope>
    <source>
        <strain evidence="3">B8441</strain>
    </source>
</reference>
<feature type="region of interest" description="Disordered" evidence="1">
    <location>
        <begin position="343"/>
        <end position="385"/>
    </location>
</feature>
<evidence type="ECO:0000256" key="1">
    <source>
        <dbReference type="SAM" id="MobiDB-lite"/>
    </source>
</evidence>
<evidence type="ECO:0000313" key="3">
    <source>
        <dbReference type="EMBL" id="PIS54530.1"/>
    </source>
</evidence>
<evidence type="ECO:0000313" key="4">
    <source>
        <dbReference type="Proteomes" id="UP000230249"/>
    </source>
</evidence>
<accession>A0A2H0ZV22</accession>
<proteinExistence type="predicted"/>
<dbReference type="EMBL" id="PEKT03000007">
    <property type="protein sequence ID" value="KAK8438235.1"/>
    <property type="molecule type" value="Genomic_DNA"/>
</dbReference>
<reference evidence="2" key="4">
    <citation type="submission" date="2024-03" db="EMBL/GenBank/DDBJ databases">
        <title>Improved genome assembly of Candida auris strain B8441 and annotation of B11205.</title>
        <authorList>
            <person name="Cauldron N.C."/>
            <person name="Shea T."/>
            <person name="Cuomo C.A."/>
        </authorList>
    </citation>
    <scope>NUCLEOTIDE SEQUENCE</scope>
    <source>
        <strain evidence="2">B8441</strain>
    </source>
</reference>
<comment type="caution">
    <text evidence="3">The sequence shown here is derived from an EMBL/GenBank/DDBJ whole genome shotgun (WGS) entry which is preliminary data.</text>
</comment>
<dbReference type="VEuPathDB" id="FungiDB:CJJ09_005396"/>
<feature type="compositionally biased region" description="Polar residues" evidence="1">
    <location>
        <begin position="478"/>
        <end position="491"/>
    </location>
</feature>
<feature type="compositionally biased region" description="Polar residues" evidence="1">
    <location>
        <begin position="439"/>
        <end position="466"/>
    </location>
</feature>
<evidence type="ECO:0000313" key="2">
    <source>
        <dbReference type="EMBL" id="KAK8438235.1"/>
    </source>
</evidence>
<sequence length="504" mass="55035">MDQAAPPARSPPRSPRSCGVISPSPTPFADAGTTSPSSSASPAPSFKIKPDTLEELLDDCFQISIGQQHVLCESRIQYATNFDKYLTSLHCHENLAFLMEIFKYEYFYDKIFPENLNWVRSRNPSSTFTSGGGAYSSFLNSSLPSAIDQLPFPTKQMSRKSRRHSRSNSRKASISATSDASGVFDFGFDEHLPTENVWDKLKDQHVDSTDSELESEYDCEVDRSVLHDQWAYIISNFVREDSPQQLNLANTTVKELLEKDHDDCIHNPVILLDAKHEIIQLLRENVYGSFVSQHDPSRSGSRYASGGESASGSRVHSRPQSPPIICSASNCCQTTKVSVSTASSLAHTPAQTPIPASKQSPSQLHHPTALKKTVVPTSPLNGSRGCECELREGVVSPVPLVKRKTPKFFPHIGSSTPSDSSGSDFSISSIISHFKSSSVATPGNTNSRNLVTPHPQTASALSSGLSSPVIADSEPTLRPSSTAEANPPSNSHTHRLGELWKRRK</sequence>
<dbReference type="Gene3D" id="1.10.167.10">
    <property type="entry name" value="Regulator of G-protein Signalling 4, domain 2"/>
    <property type="match status" value="1"/>
</dbReference>
<dbReference type="InterPro" id="IPR044926">
    <property type="entry name" value="RGS_subdomain_2"/>
</dbReference>
<dbReference type="AlphaFoldDB" id="A0A2H0ZV22"/>
<dbReference type="Proteomes" id="UP000230249">
    <property type="component" value="Unassembled WGS sequence"/>
</dbReference>
<dbReference type="VEuPathDB" id="FungiDB:B9J08_002304"/>
<reference evidence="2 4" key="3">
    <citation type="journal article" date="2018" name="Nat. Commun.">
        <title>Genomic insights into multidrug-resistance, mating and virulence in Candida auris and related emerging species.</title>
        <authorList>
            <person name="Munoz J.F."/>
            <person name="Gade L."/>
            <person name="Chow N.A."/>
            <person name="Loparev V.N."/>
            <person name="Juieng P."/>
            <person name="Berkow E.L."/>
            <person name="Farrer R.A."/>
            <person name="Litvintseva A.P."/>
            <person name="Cuomo C.A."/>
        </authorList>
    </citation>
    <scope>GENOME REANNOTATION</scope>
    <source>
        <strain evidence="2 4">B8441</strain>
    </source>
</reference>
<keyword evidence="4" id="KW-1185">Reference proteome</keyword>
<feature type="region of interest" description="Disordered" evidence="1">
    <location>
        <begin position="1"/>
        <end position="45"/>
    </location>
</feature>
<reference evidence="3 4" key="1">
    <citation type="journal article" date="2017" name="Clin. Infect. Dis.">
        <title>Simultaneous emergence of multidrug-resistant Candida auris on 3 continents confirmed by whole-genome sequencing and epidemiological analyses.</title>
        <authorList>
            <person name="Lockhart S.R."/>
            <person name="Etienne K.A."/>
            <person name="Vallabhaneni S."/>
            <person name="Farooqi J."/>
            <person name="Chowdhary A."/>
            <person name="Govender N.P."/>
            <person name="Colombo A.L."/>
            <person name="Calvo B."/>
            <person name="Cuomo C.A."/>
            <person name="Desjardins C.A."/>
            <person name="Berkow E.L."/>
            <person name="Castanheira M."/>
            <person name="Magobo R.E."/>
            <person name="Jabeen K."/>
            <person name="Asghar R.J."/>
            <person name="Meis J.F."/>
            <person name="Jackson B."/>
            <person name="Chiller T."/>
            <person name="Litvintseva A.P."/>
        </authorList>
    </citation>
    <scope>NUCLEOTIDE SEQUENCE [LARGE SCALE GENOMIC DNA]</scope>
    <source>
        <strain evidence="3 4">B8441</strain>
    </source>
</reference>
<dbReference type="SUPFAM" id="SSF48097">
    <property type="entry name" value="Regulator of G-protein signaling, RGS"/>
    <property type="match status" value="1"/>
</dbReference>
<feature type="compositionally biased region" description="Low complexity" evidence="1">
    <location>
        <begin position="35"/>
        <end position="45"/>
    </location>
</feature>
<feature type="compositionally biased region" description="Basic residues" evidence="1">
    <location>
        <begin position="157"/>
        <end position="169"/>
    </location>
</feature>
<dbReference type="OMA" id="YRYEYYY"/>
<evidence type="ECO:0008006" key="5">
    <source>
        <dbReference type="Google" id="ProtNLM"/>
    </source>
</evidence>
<dbReference type="InterPro" id="IPR036305">
    <property type="entry name" value="RGS_sf"/>
</dbReference>
<protein>
    <recommendedName>
        <fullName evidence="5">RGS domain-containing protein</fullName>
    </recommendedName>
</protein>
<gene>
    <name evidence="3" type="ORF">B9J08_002304</name>
    <name evidence="2" type="ORF">B9J08_05314</name>
</gene>
<dbReference type="VEuPathDB" id="FungiDB:CJI97_001847"/>
<dbReference type="VEuPathDB" id="FungiDB:CJI96_0004865"/>
<feature type="region of interest" description="Disordered" evidence="1">
    <location>
        <begin position="154"/>
        <end position="174"/>
    </location>
</feature>